<gene>
    <name evidence="1" type="ORF">RHMOL_Rhmol11G0124800</name>
</gene>
<keyword evidence="2" id="KW-1185">Reference proteome</keyword>
<protein>
    <submittedName>
        <fullName evidence="1">Uncharacterized protein</fullName>
    </submittedName>
</protein>
<reference evidence="1" key="1">
    <citation type="submission" date="2022-02" db="EMBL/GenBank/DDBJ databases">
        <title>Plant Genome Project.</title>
        <authorList>
            <person name="Zhang R.-G."/>
        </authorList>
    </citation>
    <scope>NUCLEOTIDE SEQUENCE</scope>
    <source>
        <strain evidence="1">AT1</strain>
    </source>
</reference>
<dbReference type="EMBL" id="CM046398">
    <property type="protein sequence ID" value="KAI8531287.1"/>
    <property type="molecule type" value="Genomic_DNA"/>
</dbReference>
<organism evidence="1 2">
    <name type="scientific">Rhododendron molle</name>
    <name type="common">Chinese azalea</name>
    <name type="synonym">Azalea mollis</name>
    <dbReference type="NCBI Taxonomy" id="49168"/>
    <lineage>
        <taxon>Eukaryota</taxon>
        <taxon>Viridiplantae</taxon>
        <taxon>Streptophyta</taxon>
        <taxon>Embryophyta</taxon>
        <taxon>Tracheophyta</taxon>
        <taxon>Spermatophyta</taxon>
        <taxon>Magnoliopsida</taxon>
        <taxon>eudicotyledons</taxon>
        <taxon>Gunneridae</taxon>
        <taxon>Pentapetalae</taxon>
        <taxon>asterids</taxon>
        <taxon>Ericales</taxon>
        <taxon>Ericaceae</taxon>
        <taxon>Ericoideae</taxon>
        <taxon>Rhodoreae</taxon>
        <taxon>Rhododendron</taxon>
    </lineage>
</organism>
<comment type="caution">
    <text evidence="1">The sequence shown here is derived from an EMBL/GenBank/DDBJ whole genome shotgun (WGS) entry which is preliminary data.</text>
</comment>
<dbReference type="Proteomes" id="UP001062846">
    <property type="component" value="Chromosome 11"/>
</dbReference>
<evidence type="ECO:0000313" key="1">
    <source>
        <dbReference type="EMBL" id="KAI8531287.1"/>
    </source>
</evidence>
<accession>A0ACC0LSD2</accession>
<sequence length="82" mass="9109">MRMVLCSSMHSIVLHTFKLSNCASNGLDLISTMNSSQSLVTEMRSEPSDARSDCSKMRSTVLYISLHSINPKSPSHSTCPFW</sequence>
<name>A0ACC0LSD2_RHOML</name>
<evidence type="ECO:0000313" key="2">
    <source>
        <dbReference type="Proteomes" id="UP001062846"/>
    </source>
</evidence>
<proteinExistence type="predicted"/>